<accession>A0A1G2CBV4</accession>
<dbReference type="EMBL" id="MHKY01000025">
    <property type="protein sequence ID" value="OGY98858.1"/>
    <property type="molecule type" value="Genomic_DNA"/>
</dbReference>
<reference evidence="2 3" key="1">
    <citation type="journal article" date="2016" name="Nat. Commun.">
        <title>Thousands of microbial genomes shed light on interconnected biogeochemical processes in an aquifer system.</title>
        <authorList>
            <person name="Anantharaman K."/>
            <person name="Brown C.T."/>
            <person name="Hug L.A."/>
            <person name="Sharon I."/>
            <person name="Castelle C.J."/>
            <person name="Probst A.J."/>
            <person name="Thomas B.C."/>
            <person name="Singh A."/>
            <person name="Wilkins M.J."/>
            <person name="Karaoz U."/>
            <person name="Brodie E.L."/>
            <person name="Williams K.H."/>
            <person name="Hubbard S.S."/>
            <person name="Banfield J.F."/>
        </authorList>
    </citation>
    <scope>NUCLEOTIDE SEQUENCE [LARGE SCALE GENOMIC DNA]</scope>
</reference>
<proteinExistence type="predicted"/>
<dbReference type="InterPro" id="IPR038726">
    <property type="entry name" value="PDDEXK_AddAB-type"/>
</dbReference>
<dbReference type="Gene3D" id="3.90.320.10">
    <property type="match status" value="1"/>
</dbReference>
<evidence type="ECO:0000259" key="1">
    <source>
        <dbReference type="Pfam" id="PF12705"/>
    </source>
</evidence>
<dbReference type="Proteomes" id="UP000178796">
    <property type="component" value="Unassembled WGS sequence"/>
</dbReference>
<name>A0A1G2CBV4_9BACT</name>
<evidence type="ECO:0000313" key="2">
    <source>
        <dbReference type="EMBL" id="OGY98858.1"/>
    </source>
</evidence>
<feature type="domain" description="PD-(D/E)XK endonuclease-like" evidence="1">
    <location>
        <begin position="87"/>
        <end position="233"/>
    </location>
</feature>
<dbReference type="InterPro" id="IPR011604">
    <property type="entry name" value="PDDEXK-like_dom_sf"/>
</dbReference>
<dbReference type="Pfam" id="PF12705">
    <property type="entry name" value="PDDEXK_1"/>
    <property type="match status" value="1"/>
</dbReference>
<gene>
    <name evidence="2" type="ORF">A3E09_00145</name>
</gene>
<organism evidence="2 3">
    <name type="scientific">Candidatus Liptonbacteria bacterium RIFCSPHIGHO2_12_FULL_60_13</name>
    <dbReference type="NCBI Taxonomy" id="1798648"/>
    <lineage>
        <taxon>Bacteria</taxon>
        <taxon>Candidatus Liptoniibacteriota</taxon>
    </lineage>
</organism>
<comment type="caution">
    <text evidence="2">The sequence shown here is derived from an EMBL/GenBank/DDBJ whole genome shotgun (WGS) entry which is preliminary data.</text>
</comment>
<dbReference type="AlphaFoldDB" id="A0A1G2CBV4"/>
<evidence type="ECO:0000313" key="3">
    <source>
        <dbReference type="Proteomes" id="UP000178796"/>
    </source>
</evidence>
<protein>
    <recommendedName>
        <fullName evidence="1">PD-(D/E)XK endonuclease-like domain-containing protein</fullName>
    </recommendedName>
</protein>
<sequence length="241" mass="27858">MKNLFNPKAEEPYALSRSKLDDFFRCERCFYMDRRLGVEKPSMPGFTLNIAVDALLKKEFDIHRAKGEAHPLMKTYGIDAVPYRDERLDEWRSNFRGIRALHEPTNLLISGAIDDIWVDREGKVMIVDYKATSTLAEVTLEGEYKEGYKRQMEIYQWLFRQNGFTVSDTGYFVYANGQKDRAAFDARLEFDVQIIPYKGNDGWVEDAIIRAKEVLIKDTLPESSPTCEHCAYRGAARAVEK</sequence>